<dbReference type="EMBL" id="JAURTK010000014">
    <property type="protein sequence ID" value="MDP9650993.1"/>
    <property type="molecule type" value="Genomic_DNA"/>
</dbReference>
<organism evidence="1 2">
    <name type="scientific">Paraburkholderia caledonica</name>
    <dbReference type="NCBI Taxonomy" id="134536"/>
    <lineage>
        <taxon>Bacteria</taxon>
        <taxon>Pseudomonadati</taxon>
        <taxon>Pseudomonadota</taxon>
        <taxon>Betaproteobacteria</taxon>
        <taxon>Burkholderiales</taxon>
        <taxon>Burkholderiaceae</taxon>
        <taxon>Paraburkholderia</taxon>
    </lineage>
</organism>
<dbReference type="AlphaFoldDB" id="A0AB73ILV4"/>
<dbReference type="InterPro" id="IPR028082">
    <property type="entry name" value="Peripla_BP_I"/>
</dbReference>
<evidence type="ECO:0000313" key="2">
    <source>
        <dbReference type="Proteomes" id="UP001229486"/>
    </source>
</evidence>
<name>A0AB73ILV4_9BURK</name>
<dbReference type="SUPFAM" id="SSF53822">
    <property type="entry name" value="Periplasmic binding protein-like I"/>
    <property type="match status" value="1"/>
</dbReference>
<dbReference type="Gene3D" id="3.40.50.2300">
    <property type="match status" value="1"/>
</dbReference>
<dbReference type="Proteomes" id="UP001229486">
    <property type="component" value="Unassembled WGS sequence"/>
</dbReference>
<dbReference type="RefSeq" id="WP_392395715.1">
    <property type="nucleotide sequence ID" value="NZ_JAURTK010000014.1"/>
</dbReference>
<proteinExistence type="predicted"/>
<reference evidence="1" key="1">
    <citation type="submission" date="2023-07" db="EMBL/GenBank/DDBJ databases">
        <title>Sorghum-associated microbial communities from plants grown in Nebraska, USA.</title>
        <authorList>
            <person name="Schachtman D."/>
        </authorList>
    </citation>
    <scope>NUCLEOTIDE SEQUENCE</scope>
    <source>
        <strain evidence="1">DS1061</strain>
    </source>
</reference>
<gene>
    <name evidence="1" type="ORF">J2793_006468</name>
</gene>
<comment type="caution">
    <text evidence="1">The sequence shown here is derived from an EMBL/GenBank/DDBJ whole genome shotgun (WGS) entry which is preliminary data.</text>
</comment>
<accession>A0AB73ILV4</accession>
<evidence type="ECO:0000313" key="1">
    <source>
        <dbReference type="EMBL" id="MDP9650993.1"/>
    </source>
</evidence>
<sequence>MGKVLPTRSKRPVKAAGGNVVARECGTNNWKAILTPVKSRQPDGTAFTGGDTQAAAFVQRAQTLGQGQARSRR</sequence>
<protein>
    <submittedName>
        <fullName evidence="1">Uncharacterized protein</fullName>
    </submittedName>
</protein>